<name>A0AAV3XLT1_9CYAN</name>
<dbReference type="Proteomes" id="UP001050975">
    <property type="component" value="Unassembled WGS sequence"/>
</dbReference>
<evidence type="ECO:0000256" key="1">
    <source>
        <dbReference type="SAM" id="MobiDB-lite"/>
    </source>
</evidence>
<feature type="region of interest" description="Disordered" evidence="1">
    <location>
        <begin position="75"/>
        <end position="97"/>
    </location>
</feature>
<keyword evidence="2" id="KW-0472">Membrane</keyword>
<dbReference type="EMBL" id="BLAY01000121">
    <property type="protein sequence ID" value="GET41422.1"/>
    <property type="molecule type" value="Genomic_DNA"/>
</dbReference>
<dbReference type="RefSeq" id="WP_226587713.1">
    <property type="nucleotide sequence ID" value="NZ_BLAY01000121.1"/>
</dbReference>
<feature type="compositionally biased region" description="Polar residues" evidence="1">
    <location>
        <begin position="75"/>
        <end position="85"/>
    </location>
</feature>
<evidence type="ECO:0000313" key="3">
    <source>
        <dbReference type="EMBL" id="GET41422.1"/>
    </source>
</evidence>
<evidence type="ECO:0000256" key="2">
    <source>
        <dbReference type="SAM" id="Phobius"/>
    </source>
</evidence>
<comment type="caution">
    <text evidence="3">The sequence shown here is derived from an EMBL/GenBank/DDBJ whole genome shotgun (WGS) entry which is preliminary data.</text>
</comment>
<sequence length="120" mass="13399">MLSFTIWLIVSLIAVYIYANSNDEMAYLCATISVVSIIASLVLAPWQIKLLLLVLVLMSQRLPWQKNSTVPSQTKKLVSLSNGESNPKAAWDNTEGKQRDLVETASGPTFELKYRGVRIK</sequence>
<dbReference type="AlphaFoldDB" id="A0AAV3XLT1"/>
<feature type="transmembrane region" description="Helical" evidence="2">
    <location>
        <begin position="35"/>
        <end position="58"/>
    </location>
</feature>
<accession>A0AAV3XLT1</accession>
<evidence type="ECO:0000313" key="4">
    <source>
        <dbReference type="Proteomes" id="UP001050975"/>
    </source>
</evidence>
<gene>
    <name evidence="3" type="ORF">MiSe_62340</name>
</gene>
<reference evidence="3" key="1">
    <citation type="submission" date="2019-10" db="EMBL/GenBank/DDBJ databases">
        <title>Draft genome sequece of Microseira wollei NIES-4236.</title>
        <authorList>
            <person name="Yamaguchi H."/>
            <person name="Suzuki S."/>
            <person name="Kawachi M."/>
        </authorList>
    </citation>
    <scope>NUCLEOTIDE SEQUENCE</scope>
    <source>
        <strain evidence="3">NIES-4236</strain>
    </source>
</reference>
<keyword evidence="2" id="KW-1133">Transmembrane helix</keyword>
<protein>
    <submittedName>
        <fullName evidence="3">Uncharacterized protein</fullName>
    </submittedName>
</protein>
<keyword evidence="4" id="KW-1185">Reference proteome</keyword>
<proteinExistence type="predicted"/>
<keyword evidence="2" id="KW-0812">Transmembrane</keyword>
<organism evidence="3 4">
    <name type="scientific">Microseira wollei NIES-4236</name>
    <dbReference type="NCBI Taxonomy" id="2530354"/>
    <lineage>
        <taxon>Bacteria</taxon>
        <taxon>Bacillati</taxon>
        <taxon>Cyanobacteriota</taxon>
        <taxon>Cyanophyceae</taxon>
        <taxon>Oscillatoriophycideae</taxon>
        <taxon>Aerosakkonematales</taxon>
        <taxon>Aerosakkonemataceae</taxon>
        <taxon>Microseira</taxon>
    </lineage>
</organism>